<dbReference type="GO" id="GO:0016887">
    <property type="term" value="F:ATP hydrolysis activity"/>
    <property type="evidence" value="ECO:0007669"/>
    <property type="project" value="InterPro"/>
</dbReference>
<dbReference type="PROSITE" id="PS00211">
    <property type="entry name" value="ABC_TRANSPORTER_1"/>
    <property type="match status" value="1"/>
</dbReference>
<dbReference type="Proteomes" id="UP000233750">
    <property type="component" value="Unassembled WGS sequence"/>
</dbReference>
<evidence type="ECO:0000313" key="7">
    <source>
        <dbReference type="Proteomes" id="UP000233750"/>
    </source>
</evidence>
<evidence type="ECO:0000313" key="6">
    <source>
        <dbReference type="EMBL" id="PKV97706.1"/>
    </source>
</evidence>
<evidence type="ECO:0000256" key="1">
    <source>
        <dbReference type="ARBA" id="ARBA00022737"/>
    </source>
</evidence>
<feature type="domain" description="ABC transporter" evidence="5">
    <location>
        <begin position="5"/>
        <end position="264"/>
    </location>
</feature>
<dbReference type="InterPro" id="IPR017871">
    <property type="entry name" value="ABC_transporter-like_CS"/>
</dbReference>
<dbReference type="FunFam" id="3.40.50.300:FF:001807">
    <property type="entry name" value="ABC transporter ATP-binding protein"/>
    <property type="match status" value="1"/>
</dbReference>
<evidence type="ECO:0000256" key="4">
    <source>
        <dbReference type="SAM" id="MobiDB-lite"/>
    </source>
</evidence>
<dbReference type="RefSeq" id="WP_101440381.1">
    <property type="nucleotide sequence ID" value="NZ_PJMY01000003.1"/>
</dbReference>
<dbReference type="Pfam" id="PF00005">
    <property type="entry name" value="ABC_tran"/>
    <property type="match status" value="2"/>
</dbReference>
<dbReference type="PROSITE" id="PS50893">
    <property type="entry name" value="ABC_TRANSPORTER_2"/>
    <property type="match status" value="1"/>
</dbReference>
<proteinExistence type="predicted"/>
<keyword evidence="2" id="KW-0547">Nucleotide-binding</keyword>
<dbReference type="EMBL" id="PJMY01000003">
    <property type="protein sequence ID" value="PKV97706.1"/>
    <property type="molecule type" value="Genomic_DNA"/>
</dbReference>
<dbReference type="GO" id="GO:0005524">
    <property type="term" value="F:ATP binding"/>
    <property type="evidence" value="ECO:0007669"/>
    <property type="project" value="UniProtKB-KW"/>
</dbReference>
<dbReference type="OrthoDB" id="3169603at2"/>
<dbReference type="InterPro" id="IPR027417">
    <property type="entry name" value="P-loop_NTPase"/>
</dbReference>
<dbReference type="SUPFAM" id="SSF52540">
    <property type="entry name" value="P-loop containing nucleoside triphosphate hydrolases"/>
    <property type="match status" value="2"/>
</dbReference>
<organism evidence="6 7">
    <name type="scientific">Amycolatopsis echigonensis</name>
    <dbReference type="NCBI Taxonomy" id="2576905"/>
    <lineage>
        <taxon>Bacteria</taxon>
        <taxon>Bacillati</taxon>
        <taxon>Actinomycetota</taxon>
        <taxon>Actinomycetes</taxon>
        <taxon>Pseudonocardiales</taxon>
        <taxon>Pseudonocardiaceae</taxon>
        <taxon>Amycolatopsis</taxon>
    </lineage>
</organism>
<keyword evidence="3" id="KW-0067">ATP-binding</keyword>
<accession>A0A2N3WV00</accession>
<evidence type="ECO:0000256" key="2">
    <source>
        <dbReference type="ARBA" id="ARBA00022741"/>
    </source>
</evidence>
<dbReference type="InterPro" id="IPR003439">
    <property type="entry name" value="ABC_transporter-like_ATP-bd"/>
</dbReference>
<dbReference type="CDD" id="cd03221">
    <property type="entry name" value="ABCF_EF-3"/>
    <property type="match status" value="2"/>
</dbReference>
<dbReference type="Gene3D" id="3.40.50.300">
    <property type="entry name" value="P-loop containing nucleotide triphosphate hydrolases"/>
    <property type="match status" value="2"/>
</dbReference>
<reference evidence="6 7" key="1">
    <citation type="submission" date="2017-12" db="EMBL/GenBank/DDBJ databases">
        <title>Sequencing the genomes of 1000 Actinobacteria strains.</title>
        <authorList>
            <person name="Klenk H.-P."/>
        </authorList>
    </citation>
    <scope>NUCLEOTIDE SEQUENCE [LARGE SCALE GENOMIC DNA]</scope>
    <source>
        <strain evidence="6 7">DSM 45165</strain>
    </source>
</reference>
<evidence type="ECO:0000259" key="5">
    <source>
        <dbReference type="PROSITE" id="PS50893"/>
    </source>
</evidence>
<evidence type="ECO:0000256" key="3">
    <source>
        <dbReference type="ARBA" id="ARBA00022840"/>
    </source>
</evidence>
<keyword evidence="1" id="KW-0677">Repeat</keyword>
<dbReference type="InterPro" id="IPR003593">
    <property type="entry name" value="AAA+_ATPase"/>
</dbReference>
<gene>
    <name evidence="6" type="ORF">ATK30_8702</name>
</gene>
<protein>
    <submittedName>
        <fullName evidence="6">ATPase subunit of ABC transporter with duplicated ATPase domains</fullName>
    </submittedName>
</protein>
<feature type="region of interest" description="Disordered" evidence="4">
    <location>
        <begin position="58"/>
        <end position="81"/>
    </location>
</feature>
<dbReference type="InterPro" id="IPR050611">
    <property type="entry name" value="ABCF"/>
</dbReference>
<name>A0A2N3WV00_9PSEU</name>
<dbReference type="AlphaFoldDB" id="A0A2N3WV00"/>
<dbReference type="FunFam" id="3.40.50.300:FF:001320">
    <property type="entry name" value="Heme ABC transporter ATP-binding protein"/>
    <property type="match status" value="1"/>
</dbReference>
<dbReference type="PANTHER" id="PTHR19211:SF123">
    <property type="entry name" value="ABC TRANSPORTER"/>
    <property type="match status" value="1"/>
</dbReference>
<dbReference type="SMART" id="SM00382">
    <property type="entry name" value="AAA"/>
    <property type="match status" value="2"/>
</dbReference>
<comment type="caution">
    <text evidence="6">The sequence shown here is derived from an EMBL/GenBank/DDBJ whole genome shotgun (WGS) entry which is preliminary data.</text>
</comment>
<sequence length="545" mass="58414">MSATLVAKDLAAGHGDRVLFSGLDLVVPPGEVIGLVGVNGAGKSTLLRTLAGLARPESGEVRLNPPTATVGHLPQEPERREGESVRAFLARRTGVSDAQTALDAATDALTAGADGADDAYGTALDRWLALGGADLDERAGEVAADLGLAVDLDQPMVSLSGGQAARAGLASLLLSRYDIFLLDEPTNDLDLDGLARLERFVTGLRAGTVLVSHDREFLARTVDRVVELDLAQQQVKTYGGGYESYLEEREVARRHAREDYEEYANTRAALEARAGMQRAWMEKGVKNARRKATDNDKIGRKFRSEATEKQASKARQTDRMIERLEVVEEPRKEWELRMEIAAAPRAGAVVATLRDAVVRRGGFTLGPVDLQIDWADKVAITGANGSGKSTLLAALLGRLPLDEGNAALGPGVVVGEVDQARRLFLGDVPLAEAFAREVPSLADAEVRTLLAKFGLKAAHVLRPAATLSPGERTRAALALLQARGVNLLVLDEPTNHLDLPAIEQLESALDDYPGTLLLVTHDRRMLDAVAVTRRLEVDGGKVSER</sequence>
<dbReference type="PANTHER" id="PTHR19211">
    <property type="entry name" value="ATP-BINDING TRANSPORT PROTEIN-RELATED"/>
    <property type="match status" value="1"/>
</dbReference>
<keyword evidence="7" id="KW-1185">Reference proteome</keyword>